<organism evidence="6 7">
    <name type="scientific">Pseudarthrobacter phenanthrenivorans</name>
    <name type="common">Arthrobacter phenanthrenivorans</name>
    <dbReference type="NCBI Taxonomy" id="361575"/>
    <lineage>
        <taxon>Bacteria</taxon>
        <taxon>Bacillati</taxon>
        <taxon>Actinomycetota</taxon>
        <taxon>Actinomycetes</taxon>
        <taxon>Micrococcales</taxon>
        <taxon>Micrococcaceae</taxon>
        <taxon>Pseudarthrobacter</taxon>
    </lineage>
</organism>
<evidence type="ECO:0000256" key="4">
    <source>
        <dbReference type="ARBA" id="ARBA00023163"/>
    </source>
</evidence>
<dbReference type="SUPFAM" id="SSF55781">
    <property type="entry name" value="GAF domain-like"/>
    <property type="match status" value="1"/>
</dbReference>
<keyword evidence="1" id="KW-0808">Transferase</keyword>
<dbReference type="Gene3D" id="1.10.10.10">
    <property type="entry name" value="Winged helix-like DNA-binding domain superfamily/Winged helix DNA-binding domain"/>
    <property type="match status" value="1"/>
</dbReference>
<dbReference type="PROSITE" id="PS50921">
    <property type="entry name" value="ANTAR"/>
    <property type="match status" value="1"/>
</dbReference>
<evidence type="ECO:0000313" key="7">
    <source>
        <dbReference type="Proteomes" id="UP000273159"/>
    </source>
</evidence>
<dbReference type="EMBL" id="RBNH01000018">
    <property type="protein sequence ID" value="RKO21135.1"/>
    <property type="molecule type" value="Genomic_DNA"/>
</dbReference>
<dbReference type="SMART" id="SM01012">
    <property type="entry name" value="ANTAR"/>
    <property type="match status" value="1"/>
</dbReference>
<gene>
    <name evidence="6" type="ORF">D7Z96_16735</name>
</gene>
<dbReference type="RefSeq" id="WP_120693254.1">
    <property type="nucleotide sequence ID" value="NZ_RBNH01000018.1"/>
</dbReference>
<evidence type="ECO:0000256" key="3">
    <source>
        <dbReference type="ARBA" id="ARBA00023015"/>
    </source>
</evidence>
<dbReference type="AlphaFoldDB" id="A0A3B0FMN5"/>
<dbReference type="PIRSF" id="PIRSF036625">
    <property type="entry name" value="GAF_ANTAR"/>
    <property type="match status" value="1"/>
</dbReference>
<accession>A0A3B0FMN5</accession>
<sequence>MVRAQAENEEIFADVASQLQDLVLASTDVEHFLRDLARYSADRLSSPEREVLCGVAVARKKKSTAIDASNPCLRVTEQLQNKHGDGPALTAMRTADVVLIADVGQEKRWPEYITALTGEGLRSVISLPFALGEEATGALSLYSSRPRHFSNKDIQTAQAFTAQVSKTLRLALQIGRLQDTRDGMSTAMKTRTVIDLATGAIMAQNRCSQHDAFSVLLRASNTRNLKLKDVAAAVIASISGSAGTFTYFDE</sequence>
<dbReference type="SUPFAM" id="SSF52172">
    <property type="entry name" value="CheY-like"/>
    <property type="match status" value="1"/>
</dbReference>
<proteinExistence type="predicted"/>
<dbReference type="InterPro" id="IPR036388">
    <property type="entry name" value="WH-like_DNA-bd_sf"/>
</dbReference>
<dbReference type="InterPro" id="IPR005561">
    <property type="entry name" value="ANTAR"/>
</dbReference>
<dbReference type="SMART" id="SM00065">
    <property type="entry name" value="GAF"/>
    <property type="match status" value="1"/>
</dbReference>
<dbReference type="Proteomes" id="UP000273159">
    <property type="component" value="Unassembled WGS sequence"/>
</dbReference>
<feature type="domain" description="ANTAR" evidence="5">
    <location>
        <begin position="174"/>
        <end position="235"/>
    </location>
</feature>
<evidence type="ECO:0000259" key="5">
    <source>
        <dbReference type="PROSITE" id="PS50921"/>
    </source>
</evidence>
<protein>
    <submittedName>
        <fullName evidence="6">ANTAR domain-containing protein</fullName>
    </submittedName>
</protein>
<name>A0A3B0FMN5_PSEPS</name>
<dbReference type="Pfam" id="PF03861">
    <property type="entry name" value="ANTAR"/>
    <property type="match status" value="1"/>
</dbReference>
<evidence type="ECO:0000256" key="2">
    <source>
        <dbReference type="ARBA" id="ARBA00022777"/>
    </source>
</evidence>
<reference evidence="6 7" key="1">
    <citation type="submission" date="2018-10" db="EMBL/GenBank/DDBJ databases">
        <title>Genome-guide identification and characterization of bacteria that degrade polycyclic aromatic hydrocarbons and resist hexavalent chromium simultaneously.</title>
        <authorList>
            <person name="Feng H."/>
        </authorList>
    </citation>
    <scope>NUCLEOTIDE SEQUENCE [LARGE SCALE GENOMIC DNA]</scope>
    <source>
        <strain evidence="6 7">J015</strain>
    </source>
</reference>
<comment type="caution">
    <text evidence="6">The sequence shown here is derived from an EMBL/GenBank/DDBJ whole genome shotgun (WGS) entry which is preliminary data.</text>
</comment>
<keyword evidence="3" id="KW-0805">Transcription regulation</keyword>
<dbReference type="InterPro" id="IPR011006">
    <property type="entry name" value="CheY-like_superfamily"/>
</dbReference>
<dbReference type="GO" id="GO:0003723">
    <property type="term" value="F:RNA binding"/>
    <property type="evidence" value="ECO:0007669"/>
    <property type="project" value="InterPro"/>
</dbReference>
<dbReference type="GO" id="GO:0016301">
    <property type="term" value="F:kinase activity"/>
    <property type="evidence" value="ECO:0007669"/>
    <property type="project" value="UniProtKB-KW"/>
</dbReference>
<evidence type="ECO:0000313" key="6">
    <source>
        <dbReference type="EMBL" id="RKO21135.1"/>
    </source>
</evidence>
<dbReference type="InterPro" id="IPR003018">
    <property type="entry name" value="GAF"/>
</dbReference>
<keyword evidence="2" id="KW-0418">Kinase</keyword>
<keyword evidence="4" id="KW-0804">Transcription</keyword>
<dbReference type="Pfam" id="PF13185">
    <property type="entry name" value="GAF_2"/>
    <property type="match status" value="1"/>
</dbReference>
<dbReference type="InterPro" id="IPR012074">
    <property type="entry name" value="GAF_ANTAR"/>
</dbReference>
<dbReference type="InterPro" id="IPR029016">
    <property type="entry name" value="GAF-like_dom_sf"/>
</dbReference>
<dbReference type="Gene3D" id="3.30.450.40">
    <property type="match status" value="1"/>
</dbReference>
<reference evidence="7" key="2">
    <citation type="submission" date="2018-10" db="EMBL/GenBank/DDBJ databases">
        <authorList>
            <person name="Wang Y."/>
            <person name="Wang J."/>
            <person name="Yang X."/>
            <person name="Wang Z."/>
            <person name="Huang Y."/>
        </authorList>
    </citation>
    <scope>NUCLEOTIDE SEQUENCE [LARGE SCALE GENOMIC DNA]</scope>
    <source>
        <strain evidence="7">J015</strain>
    </source>
</reference>
<evidence type="ECO:0000256" key="1">
    <source>
        <dbReference type="ARBA" id="ARBA00022679"/>
    </source>
</evidence>